<evidence type="ECO:0000259" key="8">
    <source>
        <dbReference type="Pfam" id="PF02771"/>
    </source>
</evidence>
<feature type="domain" description="Acyl-CoA oxidase/dehydrogenase middle" evidence="7">
    <location>
        <begin position="110"/>
        <end position="202"/>
    </location>
</feature>
<dbReference type="AlphaFoldDB" id="A0A381UWN9"/>
<evidence type="ECO:0000256" key="2">
    <source>
        <dbReference type="ARBA" id="ARBA00009347"/>
    </source>
</evidence>
<evidence type="ECO:0000256" key="4">
    <source>
        <dbReference type="ARBA" id="ARBA00022827"/>
    </source>
</evidence>
<dbReference type="InterPro" id="IPR009075">
    <property type="entry name" value="AcylCo_DH/oxidase_C"/>
</dbReference>
<organism evidence="10">
    <name type="scientific">marine metagenome</name>
    <dbReference type="NCBI Taxonomy" id="408172"/>
    <lineage>
        <taxon>unclassified sequences</taxon>
        <taxon>metagenomes</taxon>
        <taxon>ecological metagenomes</taxon>
    </lineage>
</organism>
<dbReference type="Gene3D" id="1.10.540.10">
    <property type="entry name" value="Acyl-CoA dehydrogenase/oxidase, N-terminal domain"/>
    <property type="match status" value="1"/>
</dbReference>
<comment type="cofactor">
    <cofactor evidence="1">
        <name>FAD</name>
        <dbReference type="ChEBI" id="CHEBI:57692"/>
    </cofactor>
</comment>
<dbReference type="InterPro" id="IPR046373">
    <property type="entry name" value="Acyl-CoA_Oxase/DH_mid-dom_sf"/>
</dbReference>
<keyword evidence="3" id="KW-0285">Flavoprotein</keyword>
<dbReference type="InterPro" id="IPR009100">
    <property type="entry name" value="AcylCoA_DH/oxidase_NM_dom_sf"/>
</dbReference>
<keyword evidence="4" id="KW-0274">FAD</keyword>
<dbReference type="FunFam" id="1.10.540.10:FF:000001">
    <property type="entry name" value="Very long-chain-specific acyl-CoA dehydrogenase, mitochondrial"/>
    <property type="match status" value="1"/>
</dbReference>
<protein>
    <recommendedName>
        <fullName evidence="11">Acyl-CoA dehydrogenase</fullName>
    </recommendedName>
</protein>
<keyword evidence="5" id="KW-0560">Oxidoreductase</keyword>
<dbReference type="SUPFAM" id="SSF56645">
    <property type="entry name" value="Acyl-CoA dehydrogenase NM domain-like"/>
    <property type="match status" value="1"/>
</dbReference>
<dbReference type="Pfam" id="PF02770">
    <property type="entry name" value="Acyl-CoA_dh_M"/>
    <property type="match status" value="1"/>
</dbReference>
<dbReference type="EMBL" id="UINC01007263">
    <property type="protein sequence ID" value="SVA32344.1"/>
    <property type="molecule type" value="Genomic_DNA"/>
</dbReference>
<evidence type="ECO:0000256" key="1">
    <source>
        <dbReference type="ARBA" id="ARBA00001974"/>
    </source>
</evidence>
<dbReference type="Pfam" id="PF21263">
    <property type="entry name" value="Acyl-CoA-dh_C"/>
    <property type="match status" value="1"/>
</dbReference>
<evidence type="ECO:0000256" key="3">
    <source>
        <dbReference type="ARBA" id="ARBA00022630"/>
    </source>
</evidence>
<evidence type="ECO:0000259" key="7">
    <source>
        <dbReference type="Pfam" id="PF02770"/>
    </source>
</evidence>
<dbReference type="GO" id="GO:0050660">
    <property type="term" value="F:flavin adenine dinucleotide binding"/>
    <property type="evidence" value="ECO:0007669"/>
    <property type="project" value="InterPro"/>
</dbReference>
<feature type="domain" description="Acyl-CoA dehydrogenase/oxidase C-terminal" evidence="6">
    <location>
        <begin position="215"/>
        <end position="379"/>
    </location>
</feature>
<feature type="domain" description="Acyl-CoA dehydrogenase/oxidase N-terminal" evidence="8">
    <location>
        <begin position="1"/>
        <end position="106"/>
    </location>
</feature>
<dbReference type="PANTHER" id="PTHR43884:SF12">
    <property type="entry name" value="ISOVALERYL-COA DEHYDROGENASE, MITOCHONDRIAL-RELATED"/>
    <property type="match status" value="1"/>
</dbReference>
<evidence type="ECO:0000313" key="10">
    <source>
        <dbReference type="EMBL" id="SVA32344.1"/>
    </source>
</evidence>
<dbReference type="InterPro" id="IPR006089">
    <property type="entry name" value="Acyl-CoA_DH_CS"/>
</dbReference>
<dbReference type="PROSITE" id="PS00072">
    <property type="entry name" value="ACYL_COA_DH_1"/>
    <property type="match status" value="1"/>
</dbReference>
<dbReference type="FunFam" id="2.40.110.10:FF:000006">
    <property type="entry name" value="very long-chain specific acyl-CoA dehydrogenase, mitochondrial"/>
    <property type="match status" value="1"/>
</dbReference>
<reference evidence="10" key="1">
    <citation type="submission" date="2018-05" db="EMBL/GenBank/DDBJ databases">
        <authorList>
            <person name="Lanie J.A."/>
            <person name="Ng W.-L."/>
            <person name="Kazmierczak K.M."/>
            <person name="Andrzejewski T.M."/>
            <person name="Davidsen T.M."/>
            <person name="Wayne K.J."/>
            <person name="Tettelin H."/>
            <person name="Glass J.I."/>
            <person name="Rusch D."/>
            <person name="Podicherti R."/>
            <person name="Tsui H.-C.T."/>
            <person name="Winkler M.E."/>
        </authorList>
    </citation>
    <scope>NUCLEOTIDE SEQUENCE</scope>
</reference>
<dbReference type="InterPro" id="IPR037069">
    <property type="entry name" value="AcylCoA_DH/ox_N_sf"/>
</dbReference>
<evidence type="ECO:0000259" key="9">
    <source>
        <dbReference type="Pfam" id="PF21263"/>
    </source>
</evidence>
<dbReference type="InterPro" id="IPR013786">
    <property type="entry name" value="AcylCoA_DH/ox_N"/>
</dbReference>
<dbReference type="GO" id="GO:0003995">
    <property type="term" value="F:acyl-CoA dehydrogenase activity"/>
    <property type="evidence" value="ECO:0007669"/>
    <property type="project" value="InterPro"/>
</dbReference>
<dbReference type="InterPro" id="IPR049426">
    <property type="entry name" value="Acyl-CoA-dh-like_C"/>
</dbReference>
<feature type="domain" description="Acyl-CoA dehydrogenase-like C-terminal" evidence="9">
    <location>
        <begin position="427"/>
        <end position="500"/>
    </location>
</feature>
<gene>
    <name evidence="10" type="ORF">METZ01_LOCUS85198</name>
</gene>
<dbReference type="InterPro" id="IPR006091">
    <property type="entry name" value="Acyl-CoA_Oxase/DH_mid-dom"/>
</dbReference>
<dbReference type="Pfam" id="PF00441">
    <property type="entry name" value="Acyl-CoA_dh_1"/>
    <property type="match status" value="1"/>
</dbReference>
<evidence type="ECO:0008006" key="11">
    <source>
        <dbReference type="Google" id="ProtNLM"/>
    </source>
</evidence>
<evidence type="ECO:0000256" key="5">
    <source>
        <dbReference type="ARBA" id="ARBA00023002"/>
    </source>
</evidence>
<dbReference type="Gene3D" id="1.20.140.10">
    <property type="entry name" value="Butyryl-CoA Dehydrogenase, subunit A, domain 3"/>
    <property type="match status" value="2"/>
</dbReference>
<name>A0A381UWN9_9ZZZZ</name>
<comment type="similarity">
    <text evidence="2">Belongs to the acyl-CoA dehydrogenase family.</text>
</comment>
<dbReference type="InterPro" id="IPR036250">
    <property type="entry name" value="AcylCo_DH-like_C"/>
</dbReference>
<dbReference type="Gene3D" id="2.40.110.10">
    <property type="entry name" value="Butyryl-CoA Dehydrogenase, subunit A, domain 2"/>
    <property type="match status" value="1"/>
</dbReference>
<accession>A0A381UWN9</accession>
<sequence>MVKEFARERVLENKEEIEKFNKELSLSLIREIGELGLLGVNIPEEYGGMDLDKITSAIVAESLMAGSSASFIVTWSVQTGIGSLPIVWFGTPEQKEKYLPKLVTGEWIGAYGLTEPSAGSDALSGKTSAVLSDDGKYYILNGEKIFISNGGWGQVYIVFAQVEGDKFSAFIVDRDTPGFGIGAEEKKMGMKGSSTTSLTFTDAKVPVENLLYKIGKGATIAFNTLNMGRFKLAASDLGGAKIITAGAINYGLERRQFGQAITNFDVIKGKIADMVIRSFAADSMIYRTIGLIQDATDLLDKSDPDYYIHMGEATERYAIEASMAKVYGSETAALCADNGVQILGGYGFIEEYPMAGAYRDARIDRIWEGTNEINRQIITGYMIKKALMEELPIRDAIQKLDNIFGHVEKPSKNEILNREAQAIETGKRLALYLFHEALCQFGQDLQHEQQLSEILANMFIEIYTAESTIARVQQGVGKINLEGTAVDVAKVHTAEVCLKLLNFALTGLNGIYRAHLSEKIIDHLRIFQTKMLLSTDIIGLKRRIAEKAYVKKDYPF</sequence>
<dbReference type="PANTHER" id="PTHR43884">
    <property type="entry name" value="ACYL-COA DEHYDROGENASE"/>
    <property type="match status" value="1"/>
</dbReference>
<dbReference type="Pfam" id="PF02771">
    <property type="entry name" value="Acyl-CoA_dh_N"/>
    <property type="match status" value="1"/>
</dbReference>
<dbReference type="SUPFAM" id="SSF47203">
    <property type="entry name" value="Acyl-CoA dehydrogenase C-terminal domain-like"/>
    <property type="match status" value="1"/>
</dbReference>
<proteinExistence type="inferred from homology"/>
<dbReference type="FunFam" id="1.20.140.10:FF:000019">
    <property type="entry name" value="Acyl-CoA dehydrogenase"/>
    <property type="match status" value="1"/>
</dbReference>
<evidence type="ECO:0000259" key="6">
    <source>
        <dbReference type="Pfam" id="PF00441"/>
    </source>
</evidence>